<dbReference type="EMBL" id="VSRR010100920">
    <property type="protein sequence ID" value="MPC95070.1"/>
    <property type="molecule type" value="Genomic_DNA"/>
</dbReference>
<dbReference type="Proteomes" id="UP000324222">
    <property type="component" value="Unassembled WGS sequence"/>
</dbReference>
<feature type="compositionally biased region" description="Low complexity" evidence="1">
    <location>
        <begin position="18"/>
        <end position="36"/>
    </location>
</feature>
<reference evidence="2 3" key="1">
    <citation type="submission" date="2019-05" db="EMBL/GenBank/DDBJ databases">
        <title>Another draft genome of Portunus trituberculatus and its Hox gene families provides insights of decapod evolution.</title>
        <authorList>
            <person name="Jeong J.-H."/>
            <person name="Song I."/>
            <person name="Kim S."/>
            <person name="Choi T."/>
            <person name="Kim D."/>
            <person name="Ryu S."/>
            <person name="Kim W."/>
        </authorList>
    </citation>
    <scope>NUCLEOTIDE SEQUENCE [LARGE SCALE GENOMIC DNA]</scope>
    <source>
        <tissue evidence="2">Muscle</tissue>
    </source>
</reference>
<evidence type="ECO:0000313" key="3">
    <source>
        <dbReference type="Proteomes" id="UP000324222"/>
    </source>
</evidence>
<keyword evidence="3" id="KW-1185">Reference proteome</keyword>
<name>A0A5B7JE86_PORTR</name>
<evidence type="ECO:0000313" key="2">
    <source>
        <dbReference type="EMBL" id="MPC95070.1"/>
    </source>
</evidence>
<accession>A0A5B7JE86</accession>
<evidence type="ECO:0000256" key="1">
    <source>
        <dbReference type="SAM" id="MobiDB-lite"/>
    </source>
</evidence>
<gene>
    <name evidence="2" type="ORF">E2C01_090265</name>
</gene>
<protein>
    <submittedName>
        <fullName evidence="2">Uncharacterized protein</fullName>
    </submittedName>
</protein>
<comment type="caution">
    <text evidence="2">The sequence shown here is derived from an EMBL/GenBank/DDBJ whole genome shotgun (WGS) entry which is preliminary data.</text>
</comment>
<dbReference type="AlphaFoldDB" id="A0A5B7JE86"/>
<organism evidence="2 3">
    <name type="scientific">Portunus trituberculatus</name>
    <name type="common">Swimming crab</name>
    <name type="synonym">Neptunus trituberculatus</name>
    <dbReference type="NCBI Taxonomy" id="210409"/>
    <lineage>
        <taxon>Eukaryota</taxon>
        <taxon>Metazoa</taxon>
        <taxon>Ecdysozoa</taxon>
        <taxon>Arthropoda</taxon>
        <taxon>Crustacea</taxon>
        <taxon>Multicrustacea</taxon>
        <taxon>Malacostraca</taxon>
        <taxon>Eumalacostraca</taxon>
        <taxon>Eucarida</taxon>
        <taxon>Decapoda</taxon>
        <taxon>Pleocyemata</taxon>
        <taxon>Brachyura</taxon>
        <taxon>Eubrachyura</taxon>
        <taxon>Portunoidea</taxon>
        <taxon>Portunidae</taxon>
        <taxon>Portuninae</taxon>
        <taxon>Portunus</taxon>
    </lineage>
</organism>
<proteinExistence type="predicted"/>
<feature type="compositionally biased region" description="Polar residues" evidence="1">
    <location>
        <begin position="42"/>
        <end position="52"/>
    </location>
</feature>
<sequence>MSRFVTAAKARRMSKAGVPVPHHLPLTHSSHTSTTVREQHHSSGSLSPNTGLTKLRKNMSIL</sequence>
<feature type="region of interest" description="Disordered" evidence="1">
    <location>
        <begin position="1"/>
        <end position="62"/>
    </location>
</feature>